<feature type="non-terminal residue" evidence="3">
    <location>
        <position position="1"/>
    </location>
</feature>
<feature type="transmembrane region" description="Helical" evidence="2">
    <location>
        <begin position="189"/>
        <end position="210"/>
    </location>
</feature>
<feature type="transmembrane region" description="Helical" evidence="2">
    <location>
        <begin position="268"/>
        <end position="288"/>
    </location>
</feature>
<feature type="transmembrane region" description="Helical" evidence="2">
    <location>
        <begin position="342"/>
        <end position="366"/>
    </location>
</feature>
<feature type="compositionally biased region" description="Basic and acidic residues" evidence="1">
    <location>
        <begin position="443"/>
        <end position="468"/>
    </location>
</feature>
<keyword evidence="2" id="KW-0472">Membrane</keyword>
<evidence type="ECO:0000256" key="1">
    <source>
        <dbReference type="SAM" id="MobiDB-lite"/>
    </source>
</evidence>
<dbReference type="AlphaFoldDB" id="A0A9P1FXP2"/>
<dbReference type="EMBL" id="CAMXCT030001835">
    <property type="protein sequence ID" value="CAL4780781.1"/>
    <property type="molecule type" value="Genomic_DNA"/>
</dbReference>
<dbReference type="EMBL" id="CAMXCT020001835">
    <property type="protein sequence ID" value="CAL1146844.1"/>
    <property type="molecule type" value="Genomic_DNA"/>
</dbReference>
<keyword evidence="2" id="KW-0812">Transmembrane</keyword>
<feature type="compositionally biased region" description="Low complexity" evidence="1">
    <location>
        <begin position="469"/>
        <end position="495"/>
    </location>
</feature>
<reference evidence="3" key="1">
    <citation type="submission" date="2022-10" db="EMBL/GenBank/DDBJ databases">
        <authorList>
            <person name="Chen Y."/>
            <person name="Dougan E. K."/>
            <person name="Chan C."/>
            <person name="Rhodes N."/>
            <person name="Thang M."/>
        </authorList>
    </citation>
    <scope>NUCLEOTIDE SEQUENCE</scope>
</reference>
<feature type="transmembrane region" description="Helical" evidence="2">
    <location>
        <begin position="65"/>
        <end position="82"/>
    </location>
</feature>
<dbReference type="EMBL" id="CAMXCT010001835">
    <property type="protein sequence ID" value="CAI3993469.1"/>
    <property type="molecule type" value="Genomic_DNA"/>
</dbReference>
<name>A0A9P1FXP2_9DINO</name>
<accession>A0A9P1FXP2</accession>
<reference evidence="4" key="2">
    <citation type="submission" date="2024-04" db="EMBL/GenBank/DDBJ databases">
        <authorList>
            <person name="Chen Y."/>
            <person name="Shah S."/>
            <person name="Dougan E. K."/>
            <person name="Thang M."/>
            <person name="Chan C."/>
        </authorList>
    </citation>
    <scope>NUCLEOTIDE SEQUENCE [LARGE SCALE GENOMIC DNA]</scope>
</reference>
<feature type="region of interest" description="Disordered" evidence="1">
    <location>
        <begin position="443"/>
        <end position="514"/>
    </location>
</feature>
<organism evidence="3">
    <name type="scientific">Cladocopium goreaui</name>
    <dbReference type="NCBI Taxonomy" id="2562237"/>
    <lineage>
        <taxon>Eukaryota</taxon>
        <taxon>Sar</taxon>
        <taxon>Alveolata</taxon>
        <taxon>Dinophyceae</taxon>
        <taxon>Suessiales</taxon>
        <taxon>Symbiodiniaceae</taxon>
        <taxon>Cladocopium</taxon>
    </lineage>
</organism>
<keyword evidence="2" id="KW-1133">Transmembrane helix</keyword>
<evidence type="ECO:0000256" key="2">
    <source>
        <dbReference type="SAM" id="Phobius"/>
    </source>
</evidence>
<feature type="compositionally biased region" description="Low complexity" evidence="1">
    <location>
        <begin position="505"/>
        <end position="514"/>
    </location>
</feature>
<feature type="transmembrane region" description="Helical" evidence="2">
    <location>
        <begin position="231"/>
        <end position="248"/>
    </location>
</feature>
<evidence type="ECO:0000313" key="5">
    <source>
        <dbReference type="EMBL" id="CAL4780781.1"/>
    </source>
</evidence>
<feature type="transmembrane region" description="Helical" evidence="2">
    <location>
        <begin position="309"/>
        <end position="330"/>
    </location>
</feature>
<feature type="transmembrane region" description="Helical" evidence="2">
    <location>
        <begin position="94"/>
        <end position="112"/>
    </location>
</feature>
<dbReference type="OrthoDB" id="439643at2759"/>
<keyword evidence="6" id="KW-1185">Reference proteome</keyword>
<evidence type="ECO:0000313" key="6">
    <source>
        <dbReference type="Proteomes" id="UP001152797"/>
    </source>
</evidence>
<gene>
    <name evidence="3" type="ORF">C1SCF055_LOCUS20215</name>
</gene>
<proteinExistence type="predicted"/>
<dbReference type="Proteomes" id="UP001152797">
    <property type="component" value="Unassembled WGS sequence"/>
</dbReference>
<comment type="caution">
    <text evidence="3">The sequence shown here is derived from an EMBL/GenBank/DDBJ whole genome shotgun (WGS) entry which is preliminary data.</text>
</comment>
<sequence>MLRLAVACLVVADGRPTAARTLLRVDDFRTELPLSVASSTLLQPPADGYSQLVDREELTVKKGDAMAFCGVLGFGMLAFYAVQQGLIPELRTRTWRLLSGTGSLFITVLLFMAMKKSWKLRAGASTQESRLYADIFSCVRFLILLFGVPALLRWRDNAALRILGTHLIGFAGADAFADVLRRDPFALHAGYYLLGVISMVLLLLCLLFTCKKLRGAWQEYDESKERQEHEATGFIIGFLISMFVRFAITGSLPGSKKAGGIRLTHLIWMMAVTGTSMKLYVMTSFLSAKVNAAERSVWFQRSLKIGKESCAMTMAWMIFYFVQWFFWHIYAVDLTVEAGKYSTALSVAVTLSGLVMLTLLVATFVAQKLGRSTLSLTELDNVFSLQTAFAWEMAFYAVSVSGVTSGIEDATAKALSGVMWIVFLLFLVVPPWYLHMVPKVAEENKSPQDEKADAEAKASPESKSEAEAKAPAAGAAAVPPAPTPAASAAAAAAPAAPTPAPAPAAPDVKPPAAE</sequence>
<protein>
    <submittedName>
        <fullName evidence="5">Tubulin polyglutamylase ttll6</fullName>
    </submittedName>
</protein>
<feature type="transmembrane region" description="Helical" evidence="2">
    <location>
        <begin position="132"/>
        <end position="152"/>
    </location>
</feature>
<feature type="transmembrane region" description="Helical" evidence="2">
    <location>
        <begin position="414"/>
        <end position="434"/>
    </location>
</feature>
<evidence type="ECO:0000313" key="4">
    <source>
        <dbReference type="EMBL" id="CAL1146844.1"/>
    </source>
</evidence>
<evidence type="ECO:0000313" key="3">
    <source>
        <dbReference type="EMBL" id="CAI3993469.1"/>
    </source>
</evidence>